<dbReference type="OrthoDB" id="1839301at2759"/>
<evidence type="ECO:0000313" key="1">
    <source>
        <dbReference type="EMBL" id="KZV54821.1"/>
    </source>
</evidence>
<accession>A0A2Z7DCP9</accession>
<dbReference type="EMBL" id="KQ989109">
    <property type="protein sequence ID" value="KZV54821.1"/>
    <property type="molecule type" value="Genomic_DNA"/>
</dbReference>
<name>A0A2Z7DCP9_9LAMI</name>
<gene>
    <name evidence="1" type="ORF">F511_36448</name>
</gene>
<evidence type="ECO:0000313" key="2">
    <source>
        <dbReference type="Proteomes" id="UP000250235"/>
    </source>
</evidence>
<reference evidence="1 2" key="1">
    <citation type="journal article" date="2015" name="Proc. Natl. Acad. Sci. U.S.A.">
        <title>The resurrection genome of Boea hygrometrica: A blueprint for survival of dehydration.</title>
        <authorList>
            <person name="Xiao L."/>
            <person name="Yang G."/>
            <person name="Zhang L."/>
            <person name="Yang X."/>
            <person name="Zhao S."/>
            <person name="Ji Z."/>
            <person name="Zhou Q."/>
            <person name="Hu M."/>
            <person name="Wang Y."/>
            <person name="Chen M."/>
            <person name="Xu Y."/>
            <person name="Jin H."/>
            <person name="Xiao X."/>
            <person name="Hu G."/>
            <person name="Bao F."/>
            <person name="Hu Y."/>
            <person name="Wan P."/>
            <person name="Li L."/>
            <person name="Deng X."/>
            <person name="Kuang T."/>
            <person name="Xiang C."/>
            <person name="Zhu J.K."/>
            <person name="Oliver M.J."/>
            <person name="He Y."/>
        </authorList>
    </citation>
    <scope>NUCLEOTIDE SEQUENCE [LARGE SCALE GENOMIC DNA]</scope>
    <source>
        <strain evidence="2">cv. XS01</strain>
    </source>
</reference>
<dbReference type="Proteomes" id="UP000250235">
    <property type="component" value="Unassembled WGS sequence"/>
</dbReference>
<proteinExistence type="predicted"/>
<dbReference type="AlphaFoldDB" id="A0A2Z7DCP9"/>
<sequence>MKVEYRLLNDLIAKALTAKAGAFDEVTQGRFDLMVAIMGGIRINWSKSSSGFEGNGCPIDQEGSWFRFAAKPAAGMAQVEVVEVKQYTGDKERLTITEAKLLEDLRSRAEVFKPAVRQKRTTIGRAAVRPIVPIQMEHPLKRKLILLEDSDSEDTKPLMKDIPVSTHVAIAYPTSSLVAAKLAEIPDDESLSLEELLWTLRAKTFLPSMMSKESITEIRQINFVPDDSFASIGIMIMDVLAEAHKTTVLTYLGLRKHHKLTWTLPRPSNLFSGPDEDTSECSVFSSLHPTVNQCTDLVVHPSAQFSEVIPDTFFRAIQQGQRAEHFCGFFDEDKQSKPFHSSSACKAVEAIYEDAKPALRSVLSFPLPPALTPAQIVLPVKICHHTFTTHMANQIKRRNVSSLTYENFPGGHPSQYCSHPFTLNSTICY</sequence>
<keyword evidence="2" id="KW-1185">Reference proteome</keyword>
<organism evidence="1 2">
    <name type="scientific">Dorcoceras hygrometricum</name>
    <dbReference type="NCBI Taxonomy" id="472368"/>
    <lineage>
        <taxon>Eukaryota</taxon>
        <taxon>Viridiplantae</taxon>
        <taxon>Streptophyta</taxon>
        <taxon>Embryophyta</taxon>
        <taxon>Tracheophyta</taxon>
        <taxon>Spermatophyta</taxon>
        <taxon>Magnoliopsida</taxon>
        <taxon>eudicotyledons</taxon>
        <taxon>Gunneridae</taxon>
        <taxon>Pentapetalae</taxon>
        <taxon>asterids</taxon>
        <taxon>lamiids</taxon>
        <taxon>Lamiales</taxon>
        <taxon>Gesneriaceae</taxon>
        <taxon>Didymocarpoideae</taxon>
        <taxon>Trichosporeae</taxon>
        <taxon>Loxocarpinae</taxon>
        <taxon>Dorcoceras</taxon>
    </lineage>
</organism>
<protein>
    <submittedName>
        <fullName evidence="1">Uncharacterized protein</fullName>
    </submittedName>
</protein>